<dbReference type="PANTHER" id="PTHR17985">
    <property type="entry name" value="SER/THR-RICH PROTEIN T10 IN DGCR REGION"/>
    <property type="match status" value="1"/>
</dbReference>
<evidence type="ECO:0000313" key="2">
    <source>
        <dbReference type="Proteomes" id="UP000245263"/>
    </source>
</evidence>
<accession>A0ABN6KAU7</accession>
<sequence length="262" mass="29823">MCLVGLAYKIWDGYPIVIASNRDEFFARPATPAGFWEDVPFLLAGRDQISLGTWLGVTKEGKISFVTNKRDLRDPPVSNPISRGKLVENFLRGESSAVDYAENLFPRGNLYEGFNLFLFDGKDARYISNRKDGIETIESGFHALSNSLWNTDWPKTKKIREEMIRISRKTGKEKDQIVYELFEILGNEEKASEENLPDTGIGVLKEMALSSIRISVPGYGTRVSTIVMISEEGVCSFWERTFPDPFSRETKEVHYEFPISRK</sequence>
<keyword evidence="2" id="KW-1185">Reference proteome</keyword>
<name>A0ABN6KAU7_9LEPT</name>
<dbReference type="Proteomes" id="UP000245263">
    <property type="component" value="Chromosome 1"/>
</dbReference>
<dbReference type="RefSeq" id="WP_109018571.1">
    <property type="nucleotide sequence ID" value="NZ_AP025028.1"/>
</dbReference>
<organism evidence="1 2">
    <name type="scientific">Leptospira kobayashii</name>
    <dbReference type="NCBI Taxonomy" id="1917830"/>
    <lineage>
        <taxon>Bacteria</taxon>
        <taxon>Pseudomonadati</taxon>
        <taxon>Spirochaetota</taxon>
        <taxon>Spirochaetia</taxon>
        <taxon>Leptospirales</taxon>
        <taxon>Leptospiraceae</taxon>
        <taxon>Leptospira</taxon>
    </lineage>
</organism>
<dbReference type="Pfam" id="PF05742">
    <property type="entry name" value="TANGO2"/>
    <property type="match status" value="1"/>
</dbReference>
<protein>
    <recommendedName>
        <fullName evidence="3">NRDE family protein</fullName>
    </recommendedName>
</protein>
<dbReference type="InterPro" id="IPR008551">
    <property type="entry name" value="TANGO2"/>
</dbReference>
<evidence type="ECO:0008006" key="3">
    <source>
        <dbReference type="Google" id="ProtNLM"/>
    </source>
</evidence>
<proteinExistence type="predicted"/>
<gene>
    <name evidence="1" type="ORF">LPTSP3_g09920</name>
</gene>
<evidence type="ECO:0000313" key="1">
    <source>
        <dbReference type="EMBL" id="BDA78062.1"/>
    </source>
</evidence>
<dbReference type="EMBL" id="AP025028">
    <property type="protein sequence ID" value="BDA78062.1"/>
    <property type="molecule type" value="Genomic_DNA"/>
</dbReference>
<reference evidence="1 2" key="1">
    <citation type="submission" date="2021-08" db="EMBL/GenBank/DDBJ databases">
        <title>Complete genome sequence of Leptospira kobayashii strain E30.</title>
        <authorList>
            <person name="Nakao R."/>
            <person name="Nakamura S."/>
            <person name="Masuzawa T."/>
            <person name="Koizumi N."/>
        </authorList>
    </citation>
    <scope>NUCLEOTIDE SEQUENCE [LARGE SCALE GENOMIC DNA]</scope>
    <source>
        <strain evidence="1 2">E30</strain>
    </source>
</reference>
<dbReference type="PANTHER" id="PTHR17985:SF8">
    <property type="entry name" value="TRANSPORT AND GOLGI ORGANIZATION PROTEIN 2 HOMOLOG"/>
    <property type="match status" value="1"/>
</dbReference>